<keyword evidence="1 4" id="KW-0328">Glycosyltransferase</keyword>
<dbReference type="EMBL" id="AJTF01000025">
    <property type="protein sequence ID" value="EIJ27995.1"/>
    <property type="molecule type" value="Genomic_DNA"/>
</dbReference>
<dbReference type="AlphaFoldDB" id="A0AA87LP21"/>
<evidence type="ECO:0000256" key="2">
    <source>
        <dbReference type="ARBA" id="ARBA00022679"/>
    </source>
</evidence>
<name>A0AA87LP21_BIFLL</name>
<gene>
    <name evidence="4" type="ORF">HMPREF1313_1009</name>
</gene>
<evidence type="ECO:0000259" key="3">
    <source>
        <dbReference type="Pfam" id="PF00535"/>
    </source>
</evidence>
<reference evidence="4 5" key="1">
    <citation type="journal article" date="2013" name="Genome Announc.">
        <title>Draft Genome Sequences of Two Pairs of Human Intestinal Bifidobacterium longum subsp. longum Strains, 44B and 1-6B and 35B and 2-2B, Consecutively Isolated from Two Children after a 5-Year Time Period.</title>
        <authorList>
            <person name="Shkoporov A.N."/>
            <person name="Efimov B.A."/>
            <person name="Khokhlova E.V."/>
            <person name="Chaplin A.V."/>
            <person name="Kafarskaya L.I."/>
            <person name="Durkin A.S."/>
            <person name="McCorrison J."/>
            <person name="Torralba M."/>
            <person name="Gillis M."/>
            <person name="Sutton G."/>
            <person name="Weibel D.B."/>
            <person name="Nelson K.E."/>
            <person name="Smeianov V.V."/>
        </authorList>
    </citation>
    <scope>NUCLEOTIDE SEQUENCE [LARGE SCALE GENOMIC DNA]</scope>
    <source>
        <strain evidence="4 5">1-6B</strain>
    </source>
</reference>
<dbReference type="Proteomes" id="UP000006410">
    <property type="component" value="Unassembled WGS sequence"/>
</dbReference>
<feature type="domain" description="Glycosyltransferase 2-like" evidence="3">
    <location>
        <begin position="12"/>
        <end position="131"/>
    </location>
</feature>
<dbReference type="InterPro" id="IPR029044">
    <property type="entry name" value="Nucleotide-diphossugar_trans"/>
</dbReference>
<keyword evidence="2 4" id="KW-0808">Transferase</keyword>
<proteinExistence type="predicted"/>
<sequence>MPENSPNQPMVSIVVPVYKAERFLDECIRSIVGQTYSNLEIILVDDASPDQCPRICDEWAERDERVSVIHLDNGKGASGARNVGLDHCTGDYVMFVDSDDLLKTDAVRYSVKQVLVGDYDLVIFGKHYIDEYGNVSRTNVIDHDMAAIADESDYYTTLSYLLRVDYLNPPWGKLFACRLVEHVRFDTAMCYEEDLVFVLAALEAKPNVFASSKALYEYRHLENGLASVFRREKPLNVVQANHKKIRFFANHMNDGGVRENLSFHIANDIGWVIPMIKHGEGISASRKADYVMEMTSEPQLRSYMMKALSHSWMPRLQKILIVLNWRWSWYIAMLLKDRA</sequence>
<dbReference type="InterPro" id="IPR001173">
    <property type="entry name" value="Glyco_trans_2-like"/>
</dbReference>
<comment type="caution">
    <text evidence="4">The sequence shown here is derived from an EMBL/GenBank/DDBJ whole genome shotgun (WGS) entry which is preliminary data.</text>
</comment>
<evidence type="ECO:0000256" key="1">
    <source>
        <dbReference type="ARBA" id="ARBA00022676"/>
    </source>
</evidence>
<accession>A0AA87LP21</accession>
<dbReference type="PANTHER" id="PTHR22916">
    <property type="entry name" value="GLYCOSYLTRANSFERASE"/>
    <property type="match status" value="1"/>
</dbReference>
<dbReference type="Pfam" id="PF00535">
    <property type="entry name" value="Glycos_transf_2"/>
    <property type="match status" value="1"/>
</dbReference>
<protein>
    <submittedName>
        <fullName evidence="4">Glycosyltransferase, group 2 family protein</fullName>
        <ecNumber evidence="4">2.4.-.-</ecNumber>
    </submittedName>
</protein>
<dbReference type="SUPFAM" id="SSF53448">
    <property type="entry name" value="Nucleotide-diphospho-sugar transferases"/>
    <property type="match status" value="1"/>
</dbReference>
<dbReference type="GO" id="GO:0016757">
    <property type="term" value="F:glycosyltransferase activity"/>
    <property type="evidence" value="ECO:0007669"/>
    <property type="project" value="UniProtKB-KW"/>
</dbReference>
<dbReference type="PANTHER" id="PTHR22916:SF51">
    <property type="entry name" value="GLYCOSYLTRANSFERASE EPSH-RELATED"/>
    <property type="match status" value="1"/>
</dbReference>
<organism evidence="4 5">
    <name type="scientific">Bifidobacterium longum subsp. longum 1-6B</name>
    <dbReference type="NCBI Taxonomy" id="1161744"/>
    <lineage>
        <taxon>Bacteria</taxon>
        <taxon>Bacillati</taxon>
        <taxon>Actinomycetota</taxon>
        <taxon>Actinomycetes</taxon>
        <taxon>Bifidobacteriales</taxon>
        <taxon>Bifidobacteriaceae</taxon>
        <taxon>Bifidobacterium</taxon>
    </lineage>
</organism>
<evidence type="ECO:0000313" key="4">
    <source>
        <dbReference type="EMBL" id="EIJ27995.1"/>
    </source>
</evidence>
<dbReference type="CDD" id="cd00761">
    <property type="entry name" value="Glyco_tranf_GTA_type"/>
    <property type="match status" value="1"/>
</dbReference>
<dbReference type="Gene3D" id="3.90.550.10">
    <property type="entry name" value="Spore Coat Polysaccharide Biosynthesis Protein SpsA, Chain A"/>
    <property type="match status" value="1"/>
</dbReference>
<dbReference type="EC" id="2.4.-.-" evidence="4"/>
<evidence type="ECO:0000313" key="5">
    <source>
        <dbReference type="Proteomes" id="UP000006410"/>
    </source>
</evidence>